<reference evidence="3" key="1">
    <citation type="submission" date="2025-08" db="UniProtKB">
        <authorList>
            <consortium name="RefSeq"/>
        </authorList>
    </citation>
    <scope>IDENTIFICATION</scope>
    <source>
        <tissue evidence="3">Leaf</tissue>
    </source>
</reference>
<gene>
    <name evidence="3" type="primary">LOC125314125</name>
</gene>
<organism evidence="2 3">
    <name type="scientific">Rhodamnia argentea</name>
    <dbReference type="NCBI Taxonomy" id="178133"/>
    <lineage>
        <taxon>Eukaryota</taxon>
        <taxon>Viridiplantae</taxon>
        <taxon>Streptophyta</taxon>
        <taxon>Embryophyta</taxon>
        <taxon>Tracheophyta</taxon>
        <taxon>Spermatophyta</taxon>
        <taxon>Magnoliopsida</taxon>
        <taxon>eudicotyledons</taxon>
        <taxon>Gunneridae</taxon>
        <taxon>Pentapetalae</taxon>
        <taxon>rosids</taxon>
        <taxon>malvids</taxon>
        <taxon>Myrtales</taxon>
        <taxon>Myrtaceae</taxon>
        <taxon>Myrtoideae</taxon>
        <taxon>Myrteae</taxon>
        <taxon>Australasian group</taxon>
        <taxon>Rhodamnia</taxon>
    </lineage>
</organism>
<dbReference type="Gene3D" id="1.10.8.430">
    <property type="entry name" value="Helical domain of apoptotic protease-activating factors"/>
    <property type="match status" value="1"/>
</dbReference>
<dbReference type="PRINTS" id="PR00364">
    <property type="entry name" value="DISEASERSIST"/>
</dbReference>
<dbReference type="SUPFAM" id="SSF56672">
    <property type="entry name" value="DNA/RNA polymerases"/>
    <property type="match status" value="1"/>
</dbReference>
<dbReference type="InterPro" id="IPR042197">
    <property type="entry name" value="Apaf_helical"/>
</dbReference>
<dbReference type="InterPro" id="IPR043502">
    <property type="entry name" value="DNA/RNA_pol_sf"/>
</dbReference>
<dbReference type="SUPFAM" id="SSF52058">
    <property type="entry name" value="L domain-like"/>
    <property type="match status" value="1"/>
</dbReference>
<proteinExistence type="predicted"/>
<dbReference type="InterPro" id="IPR032675">
    <property type="entry name" value="LRR_dom_sf"/>
</dbReference>
<dbReference type="InterPro" id="IPR002182">
    <property type="entry name" value="NB-ARC"/>
</dbReference>
<dbReference type="PANTHER" id="PTHR11017:SF570">
    <property type="entry name" value="DISEASE RESISTANCE PROTEIN (TIR-NBS CLASS)-RELATED"/>
    <property type="match status" value="1"/>
</dbReference>
<dbReference type="InterPro" id="IPR000157">
    <property type="entry name" value="TIR_dom"/>
</dbReference>
<dbReference type="SMART" id="SM00255">
    <property type="entry name" value="TIR"/>
    <property type="match status" value="1"/>
</dbReference>
<dbReference type="InterPro" id="IPR027417">
    <property type="entry name" value="P-loop_NTPase"/>
</dbReference>
<dbReference type="Proteomes" id="UP000827889">
    <property type="component" value="Chromosome 3"/>
</dbReference>
<dbReference type="InterPro" id="IPR035897">
    <property type="entry name" value="Toll_tir_struct_dom_sf"/>
</dbReference>
<keyword evidence="2" id="KW-1185">Reference proteome</keyword>
<name>A0ABM3H4M3_9MYRT</name>
<dbReference type="Pfam" id="PF00931">
    <property type="entry name" value="NB-ARC"/>
    <property type="match status" value="1"/>
</dbReference>
<dbReference type="Gene3D" id="3.80.10.10">
    <property type="entry name" value="Ribonuclease Inhibitor"/>
    <property type="match status" value="1"/>
</dbReference>
<dbReference type="InterPro" id="IPR044974">
    <property type="entry name" value="Disease_R_plants"/>
</dbReference>
<dbReference type="Gene3D" id="3.40.50.10140">
    <property type="entry name" value="Toll/interleukin-1 receptor homology (TIR) domain"/>
    <property type="match status" value="1"/>
</dbReference>
<evidence type="ECO:0000313" key="2">
    <source>
        <dbReference type="Proteomes" id="UP000827889"/>
    </source>
</evidence>
<dbReference type="SUPFAM" id="SSF52200">
    <property type="entry name" value="Toll/Interleukin receptor TIR domain"/>
    <property type="match status" value="1"/>
</dbReference>
<evidence type="ECO:0000313" key="3">
    <source>
        <dbReference type="RefSeq" id="XP_048131560.1"/>
    </source>
</evidence>
<sequence>MKTEELCYIFISSWSRHFANRLLAGLSNAGISVFRDEKEVGAAKEIDPTLVEAIGQSKISIPIISPDYASSESCFMGLAKMLEWRDTRNHAIVPIFYGVDPSDIGSFAKHNKRGINWHLDSWKSALHRIGQLKGYRFDHTTDQDGRFISELILYVTWQLKNAELLGTSMPVGINNQVRKPMTRLDVDYRNGQAVAIRGNGVRMAWIHGIGGIGKTTLAKFIYSQLYPLFEGCSYLGNIREVSKTEPLEHLQSRLVSDLLKQEPISLDFVEEGIQHIANKFRRKRVLIVLDDVHESHQLEAFAGKLSWFGSRSKIIVTTRNAGMGYIPHMFAAYEVKPMKFDKSLCLFCRHAFGESSPRENYEDLSEQIVSKIGGIPLVIEVLGSFLYRKKKETWDETLHQLRKFQPVCLFFIGQDKRIPFYMWEDCDFCPSSGIDSLLLTSLVKIRENNKLSMYGLLRDLGLAIVRDEDTANPEGAAGCGITRKPSGTERVQARCLKYANGSSDYFTREEFQSLSKLRFLKLDSANIRGDFINILSNLRWFDWRGCPMTFEAMNLHPGKLVILDLSWSKMQQLKVLNLTGCNEMLMTPDFSNYPQLEMLILERCSQLVEIHRSICDLTSLVSLNLKSCSNLSELPPEMGYMEALKELLIDGTSIPEILESIARMRGLQTLSAYNCRSLTYPPETICFTEALSMLLLDNALIVQLPNSIRSLVKLERLSLRDCREIQKLPESIANLGCSFLELDVSGTPIVEPPDSTSNPQLPRVLKMERCHVRKFPSAIGELRKLEEIHASHCRSLEGSIPSNIENLQFLKILMLGYTCVSSLPESIQLLSHLRTLNLLACDGLETLPVLPLSLTCLRISSKKMSIIPAARRFAPKVILKIKEEIERLLSAGFIRSARFIEWLSNLVPIKKKNDKLRVCVDFRDLNAATPKDEYQMPMADMLIDSASNNEMMSLMDGHSGYN</sequence>
<evidence type="ECO:0000259" key="1">
    <source>
        <dbReference type="PROSITE" id="PS50104"/>
    </source>
</evidence>
<dbReference type="Pfam" id="PF01582">
    <property type="entry name" value="TIR"/>
    <property type="match status" value="1"/>
</dbReference>
<dbReference type="Gene3D" id="3.40.50.300">
    <property type="entry name" value="P-loop containing nucleotide triphosphate hydrolases"/>
    <property type="match status" value="1"/>
</dbReference>
<feature type="domain" description="TIR" evidence="1">
    <location>
        <begin position="3"/>
        <end position="159"/>
    </location>
</feature>
<dbReference type="RefSeq" id="XP_048131560.1">
    <property type="nucleotide sequence ID" value="XM_048275603.1"/>
</dbReference>
<dbReference type="PROSITE" id="PS50104">
    <property type="entry name" value="TIR"/>
    <property type="match status" value="1"/>
</dbReference>
<dbReference type="PANTHER" id="PTHR11017">
    <property type="entry name" value="LEUCINE-RICH REPEAT-CONTAINING PROTEIN"/>
    <property type="match status" value="1"/>
</dbReference>
<dbReference type="Gene3D" id="3.10.10.10">
    <property type="entry name" value="HIV Type 1 Reverse Transcriptase, subunit A, domain 1"/>
    <property type="match status" value="1"/>
</dbReference>
<accession>A0ABM3H4M3</accession>
<dbReference type="SUPFAM" id="SSF52047">
    <property type="entry name" value="RNI-like"/>
    <property type="match status" value="1"/>
</dbReference>
<dbReference type="GeneID" id="125314125"/>
<dbReference type="SUPFAM" id="SSF52540">
    <property type="entry name" value="P-loop containing nucleoside triphosphate hydrolases"/>
    <property type="match status" value="1"/>
</dbReference>
<protein>
    <submittedName>
        <fullName evidence="3">Disease resistance protein RPV1-like</fullName>
    </submittedName>
</protein>